<organism evidence="2 3">
    <name type="scientific">Candidatus Methanofishera endochildressiae</name>
    <dbReference type="NCBI Taxonomy" id="2738884"/>
    <lineage>
        <taxon>Bacteria</taxon>
        <taxon>Pseudomonadati</taxon>
        <taxon>Pseudomonadota</taxon>
        <taxon>Gammaproteobacteria</taxon>
        <taxon>Candidatus Methanofishera</taxon>
    </lineage>
</organism>
<gene>
    <name evidence="2" type="ORF">H0A75_08785</name>
</gene>
<feature type="transmembrane region" description="Helical" evidence="1">
    <location>
        <begin position="26"/>
        <end position="46"/>
    </location>
</feature>
<keyword evidence="1" id="KW-0472">Membrane</keyword>
<proteinExistence type="predicted"/>
<keyword evidence="1" id="KW-1133">Transmembrane helix</keyword>
<dbReference type="EMBL" id="JACCHS010000191">
    <property type="protein sequence ID" value="NYT47618.1"/>
    <property type="molecule type" value="Genomic_DNA"/>
</dbReference>
<keyword evidence="1" id="KW-0812">Transmembrane</keyword>
<name>A0A7Z0SDF8_9GAMM</name>
<accession>A0A7Z0SDF8</accession>
<comment type="caution">
    <text evidence="2">The sequence shown here is derived from an EMBL/GenBank/DDBJ whole genome shotgun (WGS) entry which is preliminary data.</text>
</comment>
<dbReference type="Proteomes" id="UP000537890">
    <property type="component" value="Unassembled WGS sequence"/>
</dbReference>
<evidence type="ECO:0000313" key="3">
    <source>
        <dbReference type="Proteomes" id="UP000537890"/>
    </source>
</evidence>
<dbReference type="AlphaFoldDB" id="A0A7Z0SDF8"/>
<reference evidence="2 3" key="1">
    <citation type="submission" date="2020-05" db="EMBL/GenBank/DDBJ databases">
        <title>Horizontal transmission and recombination maintain forever young bacterial symbiont genomes.</title>
        <authorList>
            <person name="Russell S.L."/>
            <person name="Pepper-Tunick E."/>
            <person name="Svedberg J."/>
            <person name="Byrne A."/>
            <person name="Ruelas Castillo J."/>
            <person name="Vollmers C."/>
            <person name="Beinart R.A."/>
            <person name="Corbett-Detig R."/>
        </authorList>
    </citation>
    <scope>NUCLEOTIDE SEQUENCE [LARGE SCALE GENOMIC DNA]</scope>
    <source>
        <strain evidence="2">4727-3</strain>
    </source>
</reference>
<feature type="non-terminal residue" evidence="2">
    <location>
        <position position="1"/>
    </location>
</feature>
<evidence type="ECO:0000313" key="2">
    <source>
        <dbReference type="EMBL" id="NYT47618.1"/>
    </source>
</evidence>
<protein>
    <submittedName>
        <fullName evidence="2">Uncharacterized protein</fullName>
    </submittedName>
</protein>
<sequence length="60" mass="6742">WYFGYLASHFSNQLAQGGNYEGPHNILLFGGIFVCILVILIISKIAKHQLALMHPDTEQL</sequence>
<evidence type="ECO:0000256" key="1">
    <source>
        <dbReference type="SAM" id="Phobius"/>
    </source>
</evidence>